<keyword evidence="4 8" id="KW-1133">Transmembrane helix</keyword>
<sequence length="293" mass="31516">MIPVGRNTLIGRTFHLHTSTLLFAHKLLAYAFFVGALVHGITYYSFVASLISASAASQSEFVVDNPTVSVAESATGGPLSNLVLPTGVFSFALTLVVTVTSLPALRRKNFNTFYFIHVIFVAIILILTCIHASTNFYFLLPGVLLWVADWVWRVRNSLVTRTEAVVENAGNGWVRVRLRSEHARSASDGEKGAGAMSSSTTPVLATYYINFPRISKVELHPFTAASTGTADTGPVLLFQRGPERKKAKQTAKEFTWAVAAAADNSAGMASTLQVYVTLKTAPVNNADVTAGSS</sequence>
<evidence type="ECO:0000313" key="11">
    <source>
        <dbReference type="Proteomes" id="UP000309340"/>
    </source>
</evidence>
<keyword evidence="11" id="KW-1185">Reference proteome</keyword>
<name>A0A4U0WMV5_9PEZI</name>
<dbReference type="Proteomes" id="UP000309340">
    <property type="component" value="Unassembled WGS sequence"/>
</dbReference>
<evidence type="ECO:0000256" key="5">
    <source>
        <dbReference type="ARBA" id="ARBA00023002"/>
    </source>
</evidence>
<dbReference type="EMBL" id="NAJQ01001003">
    <property type="protein sequence ID" value="TKA62935.1"/>
    <property type="molecule type" value="Genomic_DNA"/>
</dbReference>
<dbReference type="InterPro" id="IPR050369">
    <property type="entry name" value="RBOH/FRE"/>
</dbReference>
<keyword evidence="3" id="KW-0249">Electron transport</keyword>
<keyword evidence="5" id="KW-0560">Oxidoreductase</keyword>
<reference evidence="10 11" key="1">
    <citation type="submission" date="2017-03" db="EMBL/GenBank/DDBJ databases">
        <title>Genomes of endolithic fungi from Antarctica.</title>
        <authorList>
            <person name="Coleine C."/>
            <person name="Masonjones S."/>
            <person name="Stajich J.E."/>
        </authorList>
    </citation>
    <scope>NUCLEOTIDE SEQUENCE [LARGE SCALE GENOMIC DNA]</scope>
    <source>
        <strain evidence="10 11">CCFEE 5184</strain>
    </source>
</reference>
<evidence type="ECO:0000256" key="1">
    <source>
        <dbReference type="ARBA" id="ARBA00004141"/>
    </source>
</evidence>
<evidence type="ECO:0000259" key="9">
    <source>
        <dbReference type="Pfam" id="PF01794"/>
    </source>
</evidence>
<feature type="transmembrane region" description="Helical" evidence="8">
    <location>
        <begin position="112"/>
        <end position="130"/>
    </location>
</feature>
<dbReference type="GO" id="GO:0016491">
    <property type="term" value="F:oxidoreductase activity"/>
    <property type="evidence" value="ECO:0007669"/>
    <property type="project" value="UniProtKB-KW"/>
</dbReference>
<feature type="transmembrane region" description="Helical" evidence="8">
    <location>
        <begin position="27"/>
        <end position="46"/>
    </location>
</feature>
<keyword evidence="7 8" id="KW-0472">Membrane</keyword>
<proteinExistence type="predicted"/>
<dbReference type="OrthoDB" id="10006946at2759"/>
<feature type="transmembrane region" description="Helical" evidence="8">
    <location>
        <begin position="82"/>
        <end position="105"/>
    </location>
</feature>
<evidence type="ECO:0000256" key="7">
    <source>
        <dbReference type="ARBA" id="ARBA00023136"/>
    </source>
</evidence>
<dbReference type="Pfam" id="PF01794">
    <property type="entry name" value="Ferric_reduct"/>
    <property type="match status" value="1"/>
</dbReference>
<evidence type="ECO:0000256" key="6">
    <source>
        <dbReference type="ARBA" id="ARBA00023065"/>
    </source>
</evidence>
<dbReference type="AlphaFoldDB" id="A0A4U0WMV5"/>
<dbReference type="GO" id="GO:0005886">
    <property type="term" value="C:plasma membrane"/>
    <property type="evidence" value="ECO:0007669"/>
    <property type="project" value="TreeGrafter"/>
</dbReference>
<evidence type="ECO:0000256" key="8">
    <source>
        <dbReference type="SAM" id="Phobius"/>
    </source>
</evidence>
<dbReference type="STRING" id="329884.A0A4U0WMV5"/>
<keyword evidence="2 8" id="KW-0812">Transmembrane</keyword>
<feature type="domain" description="Ferric oxidoreductase" evidence="9">
    <location>
        <begin position="2"/>
        <end position="127"/>
    </location>
</feature>
<accession>A0A4U0WMV5</accession>
<evidence type="ECO:0000256" key="2">
    <source>
        <dbReference type="ARBA" id="ARBA00022692"/>
    </source>
</evidence>
<comment type="subcellular location">
    <subcellularLocation>
        <location evidence="1">Membrane</location>
        <topology evidence="1">Multi-pass membrane protein</topology>
    </subcellularLocation>
</comment>
<dbReference type="GO" id="GO:0006811">
    <property type="term" value="P:monoatomic ion transport"/>
    <property type="evidence" value="ECO:0007669"/>
    <property type="project" value="UniProtKB-KW"/>
</dbReference>
<evidence type="ECO:0000256" key="4">
    <source>
        <dbReference type="ARBA" id="ARBA00022989"/>
    </source>
</evidence>
<keyword evidence="6" id="KW-0406">Ion transport</keyword>
<keyword evidence="6" id="KW-0813">Transport</keyword>
<dbReference type="InterPro" id="IPR013130">
    <property type="entry name" value="Fe3_Rdtase_TM_dom"/>
</dbReference>
<evidence type="ECO:0000313" key="10">
    <source>
        <dbReference type="EMBL" id="TKA62935.1"/>
    </source>
</evidence>
<protein>
    <recommendedName>
        <fullName evidence="9">Ferric oxidoreductase domain-containing protein</fullName>
    </recommendedName>
</protein>
<evidence type="ECO:0000256" key="3">
    <source>
        <dbReference type="ARBA" id="ARBA00022982"/>
    </source>
</evidence>
<comment type="caution">
    <text evidence="10">The sequence shown here is derived from an EMBL/GenBank/DDBJ whole genome shotgun (WGS) entry which is preliminary data.</text>
</comment>
<dbReference type="PANTHER" id="PTHR11972">
    <property type="entry name" value="NADPH OXIDASE"/>
    <property type="match status" value="1"/>
</dbReference>
<gene>
    <name evidence="10" type="ORF">B0A55_12313</name>
</gene>
<organism evidence="10 11">
    <name type="scientific">Friedmanniomyces simplex</name>
    <dbReference type="NCBI Taxonomy" id="329884"/>
    <lineage>
        <taxon>Eukaryota</taxon>
        <taxon>Fungi</taxon>
        <taxon>Dikarya</taxon>
        <taxon>Ascomycota</taxon>
        <taxon>Pezizomycotina</taxon>
        <taxon>Dothideomycetes</taxon>
        <taxon>Dothideomycetidae</taxon>
        <taxon>Mycosphaerellales</taxon>
        <taxon>Teratosphaeriaceae</taxon>
        <taxon>Friedmanniomyces</taxon>
    </lineage>
</organism>